<dbReference type="AlphaFoldDB" id="A0A9D7PSL2"/>
<gene>
    <name evidence="1" type="ORF">IPL58_12355</name>
</gene>
<comment type="caution">
    <text evidence="1">The sequence shown here is derived from an EMBL/GenBank/DDBJ whole genome shotgun (WGS) entry which is preliminary data.</text>
</comment>
<dbReference type="EMBL" id="JADJUC010000014">
    <property type="protein sequence ID" value="MBK8524802.1"/>
    <property type="molecule type" value="Genomic_DNA"/>
</dbReference>
<organism evidence="1 2">
    <name type="scientific">Candidatus Proximibacter danicus</name>
    <dbReference type="NCBI Taxonomy" id="2954365"/>
    <lineage>
        <taxon>Bacteria</taxon>
        <taxon>Pseudomonadati</taxon>
        <taxon>Pseudomonadota</taxon>
        <taxon>Betaproteobacteria</taxon>
        <taxon>Candidatus Proximibacter</taxon>
    </lineage>
</organism>
<name>A0A9D7PSL2_9PROT</name>
<proteinExistence type="predicted"/>
<evidence type="ECO:0000313" key="2">
    <source>
        <dbReference type="Proteomes" id="UP000886689"/>
    </source>
</evidence>
<reference evidence="1" key="1">
    <citation type="submission" date="2020-10" db="EMBL/GenBank/DDBJ databases">
        <title>Connecting structure to function with the recovery of over 1000 high-quality activated sludge metagenome-assembled genomes encoding full-length rRNA genes using long-read sequencing.</title>
        <authorList>
            <person name="Singleton C.M."/>
            <person name="Petriglieri F."/>
            <person name="Kristensen J.M."/>
            <person name="Kirkegaard R.H."/>
            <person name="Michaelsen T.Y."/>
            <person name="Andersen M.H."/>
            <person name="Karst S.M."/>
            <person name="Dueholm M.S."/>
            <person name="Nielsen P.H."/>
            <person name="Albertsen M."/>
        </authorList>
    </citation>
    <scope>NUCLEOTIDE SEQUENCE</scope>
    <source>
        <strain evidence="1">Hirt_18-Q3-R61-65_BATAC.395</strain>
    </source>
</reference>
<dbReference type="Proteomes" id="UP000886689">
    <property type="component" value="Unassembled WGS sequence"/>
</dbReference>
<evidence type="ECO:0000313" key="1">
    <source>
        <dbReference type="EMBL" id="MBK8524802.1"/>
    </source>
</evidence>
<sequence>MAESLAAEIKAESGDSAGAASIFREAPQRSRRRARWFAAMPTHCFSQRSDDRLQLFLKTSYSPMLPTPSSMVCWPRPMLCKGAKLQQHRSWPKCAVLQGGTIQAIEQLQFAQRAGDGTFTNSRWWMLVFGNSKSSRPKSGGAEEQRVNTPFFLFFARPNSPCSRPRTLDVKASTAPAHPAYQKHWPRCNLG</sequence>
<protein>
    <submittedName>
        <fullName evidence="1">Uncharacterized protein</fullName>
    </submittedName>
</protein>
<accession>A0A9D7PSL2</accession>